<dbReference type="InterPro" id="IPR012791">
    <property type="entry name" value="3-oxoacid_CoA-transf_B"/>
</dbReference>
<dbReference type="Proteomes" id="UP000295727">
    <property type="component" value="Chromosome 3"/>
</dbReference>
<dbReference type="EMBL" id="CP038150">
    <property type="protein sequence ID" value="QBR02031.1"/>
    <property type="molecule type" value="Genomic_DNA"/>
</dbReference>
<evidence type="ECO:0000313" key="4">
    <source>
        <dbReference type="Proteomes" id="UP000295727"/>
    </source>
</evidence>
<gene>
    <name evidence="3" type="ORF">E1956_33470</name>
</gene>
<dbReference type="RefSeq" id="WP_134757265.1">
    <property type="nucleotide sequence ID" value="NZ_CP038150.1"/>
</dbReference>
<dbReference type="PANTHER" id="PTHR13707:SF60">
    <property type="entry name" value="ACETATE COA-TRANSFERASE SUBUNIT ALPHA"/>
    <property type="match status" value="1"/>
</dbReference>
<dbReference type="InterPro" id="IPR004165">
    <property type="entry name" value="CoA_trans_fam_I"/>
</dbReference>
<protein>
    <submittedName>
        <fullName evidence="3">3-oxoacid CoA-transferase subunit B</fullName>
    </submittedName>
</protein>
<dbReference type="GO" id="GO:0008410">
    <property type="term" value="F:CoA-transferase activity"/>
    <property type="evidence" value="ECO:0007669"/>
    <property type="project" value="InterPro"/>
</dbReference>
<dbReference type="Pfam" id="PF01144">
    <property type="entry name" value="CoA_trans"/>
    <property type="match status" value="1"/>
</dbReference>
<dbReference type="KEGG" id="ppai:E1956_33470"/>
<accession>A0A4P7D054</accession>
<dbReference type="Gene3D" id="3.40.1080.10">
    <property type="entry name" value="Glutaconate Coenzyme A-transferase"/>
    <property type="match status" value="1"/>
</dbReference>
<keyword evidence="4" id="KW-1185">Reference proteome</keyword>
<dbReference type="SUPFAM" id="SSF100950">
    <property type="entry name" value="NagB/RpiA/CoA transferase-like"/>
    <property type="match status" value="1"/>
</dbReference>
<dbReference type="OrthoDB" id="3369756at2"/>
<keyword evidence="2 3" id="KW-0808">Transferase</keyword>
<reference evidence="3 4" key="1">
    <citation type="submission" date="2019-03" db="EMBL/GenBank/DDBJ databases">
        <title>Paraburkholderia sp. 7MH5, isolated from subtropical forest soil.</title>
        <authorList>
            <person name="Gao Z.-H."/>
            <person name="Qiu L.-H."/>
        </authorList>
    </citation>
    <scope>NUCLEOTIDE SEQUENCE [LARGE SCALE GENOMIC DNA]</scope>
    <source>
        <strain evidence="3 4">7MH5</strain>
    </source>
</reference>
<comment type="similarity">
    <text evidence="1">Belongs to the 3-oxoacid CoA-transferase subunit B family.</text>
</comment>
<evidence type="ECO:0000313" key="3">
    <source>
        <dbReference type="EMBL" id="QBR02031.1"/>
    </source>
</evidence>
<dbReference type="PANTHER" id="PTHR13707">
    <property type="entry name" value="KETOACID-COENZYME A TRANSFERASE"/>
    <property type="match status" value="1"/>
</dbReference>
<evidence type="ECO:0000256" key="2">
    <source>
        <dbReference type="ARBA" id="ARBA00022679"/>
    </source>
</evidence>
<name>A0A4P7D054_9BURK</name>
<sequence length="223" mass="23226">MNTSPSSPPRVDPRRVIAQRAAREVARGQVINLGIGLPTLIPAYLDDPASAWVHSENGIVGAGALARPQDLDSQLIDAGGGYVSVMPGGAIVDSATSFGMIRRGLIDITFLGALQVSAHGDLANWLVPGSLMAGIGGGAELAQKARRVIVTMPHVDKHGRPKIMTRCTLPLTARGRVATIITEHAVFACGEGGLRLVERLGALSVAQIREITEAEFSVAEGAA</sequence>
<evidence type="ECO:0000256" key="1">
    <source>
        <dbReference type="ARBA" id="ARBA00007047"/>
    </source>
</evidence>
<organism evidence="3 4">
    <name type="scientific">Paraburkholderia pallida</name>
    <dbReference type="NCBI Taxonomy" id="2547399"/>
    <lineage>
        <taxon>Bacteria</taxon>
        <taxon>Pseudomonadati</taxon>
        <taxon>Pseudomonadota</taxon>
        <taxon>Betaproteobacteria</taxon>
        <taxon>Burkholderiales</taxon>
        <taxon>Burkholderiaceae</taxon>
        <taxon>Paraburkholderia</taxon>
    </lineage>
</organism>
<dbReference type="NCBIfam" id="TIGR02428">
    <property type="entry name" value="pcaJ_scoB_fam"/>
    <property type="match status" value="1"/>
</dbReference>
<dbReference type="SMART" id="SM00882">
    <property type="entry name" value="CoA_trans"/>
    <property type="match status" value="1"/>
</dbReference>
<dbReference type="InterPro" id="IPR037171">
    <property type="entry name" value="NagB/RpiA_transferase-like"/>
</dbReference>
<dbReference type="AlphaFoldDB" id="A0A4P7D054"/>
<proteinExistence type="inferred from homology"/>